<dbReference type="InParanoid" id="A0A3Q7FYR5"/>
<dbReference type="SMART" id="SM01037">
    <property type="entry name" value="Bet_v_1"/>
    <property type="match status" value="1"/>
</dbReference>
<evidence type="ECO:0000313" key="2">
    <source>
        <dbReference type="EnsemblPlants" id="Solyc04g007010.3.1"/>
    </source>
</evidence>
<name>A0A3Q7FYR5_SOLLC</name>
<dbReference type="InterPro" id="IPR051761">
    <property type="entry name" value="MLP-like_ligand-binding"/>
</dbReference>
<dbReference type="GO" id="GO:0006952">
    <property type="term" value="P:defense response"/>
    <property type="evidence" value="ECO:0007669"/>
    <property type="project" value="InterPro"/>
</dbReference>
<evidence type="ECO:0000313" key="3">
    <source>
        <dbReference type="Proteomes" id="UP000004994"/>
    </source>
</evidence>
<reference evidence="2" key="2">
    <citation type="submission" date="2019-01" db="UniProtKB">
        <authorList>
            <consortium name="EnsemblPlants"/>
        </authorList>
    </citation>
    <scope>IDENTIFICATION</scope>
    <source>
        <strain evidence="2">cv. Heinz 1706</strain>
    </source>
</reference>
<sequence>MGLKGKLIGSIEVKCGGSPIHDILHTNTHFLPNITPRVLNHFEIHEGETIKIGSVVSWKFHQDGKEIFLKEMIESVDLEKKSITWKVIGGNMLESYNSFTIITSSEYQWTTVTLMYEKKTEDTPEPLTLLNIFLTGLKDIESHLLK</sequence>
<dbReference type="EnsemblPlants" id="Solyc04g007010.3.1">
    <property type="protein sequence ID" value="Solyc04g007010.3.1"/>
    <property type="gene ID" value="Solyc04g007010.3"/>
</dbReference>
<accession>A0A3Q7FYR5</accession>
<dbReference type="OMA" id="WTTVTLM"/>
<dbReference type="Proteomes" id="UP000004994">
    <property type="component" value="Chromosome 4"/>
</dbReference>
<dbReference type="InterPro" id="IPR000916">
    <property type="entry name" value="Bet_v_I/MLP"/>
</dbReference>
<dbReference type="PaxDb" id="4081-Solyc04g007010.2.1"/>
<evidence type="ECO:0000259" key="1">
    <source>
        <dbReference type="SMART" id="SM01037"/>
    </source>
</evidence>
<gene>
    <name evidence="2" type="primary">LOC101266326</name>
</gene>
<dbReference type="Gramene" id="Solyc04g007010.3.1">
    <property type="protein sequence ID" value="Solyc04g007010.3.1"/>
    <property type="gene ID" value="Solyc04g007010.3"/>
</dbReference>
<dbReference type="Pfam" id="PF00407">
    <property type="entry name" value="Bet_v_1"/>
    <property type="match status" value="1"/>
</dbReference>
<proteinExistence type="predicted"/>
<dbReference type="SMR" id="A0A3Q7FYR5"/>
<dbReference type="AlphaFoldDB" id="A0A3Q7FYR5"/>
<feature type="domain" description="Bet v I/Major latex protein" evidence="1">
    <location>
        <begin position="2"/>
        <end position="146"/>
    </location>
</feature>
<dbReference type="Gene3D" id="3.30.530.20">
    <property type="match status" value="1"/>
</dbReference>
<dbReference type="OrthoDB" id="1858121at2759"/>
<protein>
    <recommendedName>
        <fullName evidence="1">Bet v I/Major latex protein domain-containing protein</fullName>
    </recommendedName>
</protein>
<organism evidence="2">
    <name type="scientific">Solanum lycopersicum</name>
    <name type="common">Tomato</name>
    <name type="synonym">Lycopersicon esculentum</name>
    <dbReference type="NCBI Taxonomy" id="4081"/>
    <lineage>
        <taxon>Eukaryota</taxon>
        <taxon>Viridiplantae</taxon>
        <taxon>Streptophyta</taxon>
        <taxon>Embryophyta</taxon>
        <taxon>Tracheophyta</taxon>
        <taxon>Spermatophyta</taxon>
        <taxon>Magnoliopsida</taxon>
        <taxon>eudicotyledons</taxon>
        <taxon>Gunneridae</taxon>
        <taxon>Pentapetalae</taxon>
        <taxon>asterids</taxon>
        <taxon>lamiids</taxon>
        <taxon>Solanales</taxon>
        <taxon>Solanaceae</taxon>
        <taxon>Solanoideae</taxon>
        <taxon>Solaneae</taxon>
        <taxon>Solanum</taxon>
        <taxon>Solanum subgen. Lycopersicon</taxon>
    </lineage>
</organism>
<dbReference type="SUPFAM" id="SSF55961">
    <property type="entry name" value="Bet v1-like"/>
    <property type="match status" value="1"/>
</dbReference>
<dbReference type="PANTHER" id="PTHR31907">
    <property type="entry name" value="MLP-LIKE PROTEIN 423"/>
    <property type="match status" value="1"/>
</dbReference>
<dbReference type="InterPro" id="IPR023393">
    <property type="entry name" value="START-like_dom_sf"/>
</dbReference>
<keyword evidence="3" id="KW-1185">Reference proteome</keyword>
<reference evidence="2" key="1">
    <citation type="journal article" date="2012" name="Nature">
        <title>The tomato genome sequence provides insights into fleshy fruit evolution.</title>
        <authorList>
            <consortium name="Tomato Genome Consortium"/>
        </authorList>
    </citation>
    <scope>NUCLEOTIDE SEQUENCE [LARGE SCALE GENOMIC DNA]</scope>
    <source>
        <strain evidence="2">cv. Heinz 1706</strain>
    </source>
</reference>